<dbReference type="PANTHER" id="PTHR22572">
    <property type="entry name" value="SUGAR-1-PHOSPHATE GUANYL TRANSFERASE"/>
    <property type="match status" value="1"/>
</dbReference>
<dbReference type="InterPro" id="IPR050486">
    <property type="entry name" value="Mannose-1P_guanyltransferase"/>
</dbReference>
<dbReference type="Gene3D" id="2.160.10.10">
    <property type="entry name" value="Hexapeptide repeat proteins"/>
    <property type="match status" value="1"/>
</dbReference>
<organism evidence="2 3">
    <name type="scientific">Streptomyces vulcanius</name>
    <dbReference type="NCBI Taxonomy" id="1441876"/>
    <lineage>
        <taxon>Bacteria</taxon>
        <taxon>Bacillati</taxon>
        <taxon>Actinomycetota</taxon>
        <taxon>Actinomycetes</taxon>
        <taxon>Kitasatosporales</taxon>
        <taxon>Streptomycetaceae</taxon>
        <taxon>Streptomyces</taxon>
    </lineage>
</organism>
<dbReference type="InterPro" id="IPR025877">
    <property type="entry name" value="MobA-like_NTP_Trfase"/>
</dbReference>
<keyword evidence="3" id="KW-1185">Reference proteome</keyword>
<proteinExistence type="predicted"/>
<reference evidence="3" key="1">
    <citation type="journal article" date="2019" name="Int. J. Syst. Evol. Microbiol.">
        <title>The Global Catalogue of Microorganisms (GCM) 10K type strain sequencing project: providing services to taxonomists for standard genome sequencing and annotation.</title>
        <authorList>
            <consortium name="The Broad Institute Genomics Platform"/>
            <consortium name="The Broad Institute Genome Sequencing Center for Infectious Disease"/>
            <person name="Wu L."/>
            <person name="Ma J."/>
        </authorList>
    </citation>
    <scope>NUCLEOTIDE SEQUENCE [LARGE SCALE GENOMIC DNA]</scope>
    <source>
        <strain evidence="3">CGMCC 4.7177</strain>
    </source>
</reference>
<dbReference type="SUPFAM" id="SSF53448">
    <property type="entry name" value="Nucleotide-diphospho-sugar transferases"/>
    <property type="match status" value="1"/>
</dbReference>
<dbReference type="Proteomes" id="UP001595839">
    <property type="component" value="Unassembled WGS sequence"/>
</dbReference>
<evidence type="ECO:0000259" key="1">
    <source>
        <dbReference type="Pfam" id="PF12804"/>
    </source>
</evidence>
<evidence type="ECO:0000313" key="3">
    <source>
        <dbReference type="Proteomes" id="UP001595839"/>
    </source>
</evidence>
<feature type="domain" description="MobA-like NTP transferase" evidence="1">
    <location>
        <begin position="3"/>
        <end position="132"/>
    </location>
</feature>
<dbReference type="InterPro" id="IPR029044">
    <property type="entry name" value="Nucleotide-diphossugar_trans"/>
</dbReference>
<dbReference type="RefSeq" id="WP_381184978.1">
    <property type="nucleotide sequence ID" value="NZ_JBHSFK010000046.1"/>
</dbReference>
<dbReference type="Pfam" id="PF12804">
    <property type="entry name" value="NTP_transf_3"/>
    <property type="match status" value="1"/>
</dbReference>
<accession>A0ABV9B3F0</accession>
<dbReference type="Gene3D" id="3.90.550.10">
    <property type="entry name" value="Spore Coat Polysaccharide Biosynthesis Protein SpsA, Chain A"/>
    <property type="match status" value="1"/>
</dbReference>
<comment type="caution">
    <text evidence="2">The sequence shown here is derived from an EMBL/GenBank/DDBJ whole genome shotgun (WGS) entry which is preliminary data.</text>
</comment>
<evidence type="ECO:0000313" key="2">
    <source>
        <dbReference type="EMBL" id="MFC4506704.1"/>
    </source>
</evidence>
<protein>
    <submittedName>
        <fullName evidence="2">Sugar phosphate nucleotidyltransferase</fullName>
    </submittedName>
</protein>
<dbReference type="EMBL" id="JBHSFK010000046">
    <property type="protein sequence ID" value="MFC4506704.1"/>
    <property type="molecule type" value="Genomic_DNA"/>
</dbReference>
<name>A0ABV9B3F0_9ACTN</name>
<sequence length="338" mass="36350">MEACIIACGRGSRLDPFTRDRPKALIPLGEQTVLTRQLNVLRQWGIDRVTLLHRDDHDPAGVARALSAHRPAVRTATAPPHWPGVYAWLREEYAAARTPVMTLNCDLILDDGWGSVLAEHTRTGATLTLAAAPGPGREEGQYGRPRLLTRTVDGLTTATRTPHPRDRQASDPGETLAHQIGVSVVSPAAWPHLDGLAHRAEDPWADEFVPALIGSGHDVRLAVRTTPWRDTGTWFRVWLAHHDLTRTEPDQQHIHPSAQLAPTARVDGWAYLGPGARVGAGAVVKNSAVLAGAQLDAGSSLIDGLALPDARIPAGAHHHATVHLPDAAPQPMPQAPCT</sequence>
<gene>
    <name evidence="2" type="ORF">ACFPIH_45895</name>
</gene>